<proteinExistence type="predicted"/>
<dbReference type="AlphaFoldDB" id="A0A8E2ATF8"/>
<feature type="region of interest" description="Disordered" evidence="1">
    <location>
        <begin position="348"/>
        <end position="372"/>
    </location>
</feature>
<evidence type="ECO:0000256" key="1">
    <source>
        <dbReference type="SAM" id="MobiDB-lite"/>
    </source>
</evidence>
<evidence type="ECO:0000313" key="2">
    <source>
        <dbReference type="EMBL" id="OCH88040.1"/>
    </source>
</evidence>
<accession>A0A8E2ATF8</accession>
<evidence type="ECO:0000313" key="3">
    <source>
        <dbReference type="Proteomes" id="UP000250043"/>
    </source>
</evidence>
<keyword evidence="3" id="KW-1185">Reference proteome</keyword>
<gene>
    <name evidence="2" type="ORF">OBBRIDRAFT_805630</name>
</gene>
<organism evidence="2 3">
    <name type="scientific">Obba rivulosa</name>
    <dbReference type="NCBI Taxonomy" id="1052685"/>
    <lineage>
        <taxon>Eukaryota</taxon>
        <taxon>Fungi</taxon>
        <taxon>Dikarya</taxon>
        <taxon>Basidiomycota</taxon>
        <taxon>Agaricomycotina</taxon>
        <taxon>Agaricomycetes</taxon>
        <taxon>Polyporales</taxon>
        <taxon>Gelatoporiaceae</taxon>
        <taxon>Obba</taxon>
    </lineage>
</organism>
<feature type="region of interest" description="Disordered" evidence="1">
    <location>
        <begin position="808"/>
        <end position="838"/>
    </location>
</feature>
<name>A0A8E2ATF8_9APHY</name>
<sequence length="912" mass="102400">MCPTNFPFRTTEMIQALVKAANMKNTKPLEGRAMNQLDKQAQQFPIWLNLKHFDQVASVTFGDGFKLEDISKKYNAIAQQYLSQDDIKNWNFIKMHLVLHMWTDITEKGATRNYNTKPSKKHHRSFKKAYQSTNFKNVDEQILRKEHYAYVMAVIQLQVDYCNDLDAPPEDLPAEELTGDTTLIHQFGYIYLGSPQPAILLEDVPYANAIWEYRYMKVNYESKVDWCICTDYLRCNPSFYSRPRYDHICFCASGHILNRLPLNMKSSHRTRLLPAAYTIHSSRGKQLRRMLTPSAGTKSCEQEAAGRHEVGVRRPHARTVVSVAADLDCLRGARRAWTKSCEQKAAGQREISTARKKCAGRGPSPASRRRRASVRQESWLLARARTKFCEQEAVGWREARGTVVSSSTLSRVFPPIEDSSAMCMPPRSVWNYLNSDSSSLHSDWWEAIHGRTYLVEKNPRFGLHVQTLQDHLVISECIWLGVQNVILDDNLIYEDTPFTRIQNEENLELKCTISTLNVRLGQANAPNIPTVDQERAVIVTLGKKFSLKRPWISKRAIAQARAGFAPSKVIDPAVVMQCLENELVGDEIFDWAVHNVYDFISTEWKGAIKQRPQLLSKAKIAFLKCFVKAPIDLELLGDAGQSLRGTDPGYLELISWDPVKEQYMPFPPVLYPDCVKLLRTILYGQEKKGSKSTIGKLWGITQVTFILSKDSTFEVQGAESKINYHLLFEQYKQTLLLSTDRKQVCNYLPRGQLISGTRAAASSITPPLAPDTARSAVLSYGVAYTDTIQLGAPPADIFATSRPVSNATPALGGASTQTTVPASRHTGQAGDTRVATPPPTALNPVVLMYFDQTASPAPKKGRGRGCAAWKPVSEQDGDIVVPLSPAHTRKGKGKGHTIIQTPVRVTWRNGRV</sequence>
<protein>
    <submittedName>
        <fullName evidence="2">Uncharacterized protein</fullName>
    </submittedName>
</protein>
<feature type="compositionally biased region" description="Polar residues" evidence="1">
    <location>
        <begin position="808"/>
        <end position="821"/>
    </location>
</feature>
<dbReference type="EMBL" id="KV722464">
    <property type="protein sequence ID" value="OCH88040.1"/>
    <property type="molecule type" value="Genomic_DNA"/>
</dbReference>
<dbReference type="Proteomes" id="UP000250043">
    <property type="component" value="Unassembled WGS sequence"/>
</dbReference>
<dbReference type="OrthoDB" id="3239511at2759"/>
<reference evidence="2 3" key="1">
    <citation type="submission" date="2016-07" db="EMBL/GenBank/DDBJ databases">
        <title>Draft genome of the white-rot fungus Obba rivulosa 3A-2.</title>
        <authorList>
            <consortium name="DOE Joint Genome Institute"/>
            <person name="Miettinen O."/>
            <person name="Riley R."/>
            <person name="Acob R."/>
            <person name="Barry K."/>
            <person name="Cullen D."/>
            <person name="De Vries R."/>
            <person name="Hainaut M."/>
            <person name="Hatakka A."/>
            <person name="Henrissat B."/>
            <person name="Hilden K."/>
            <person name="Kuo R."/>
            <person name="Labutti K."/>
            <person name="Lipzen A."/>
            <person name="Makela M.R."/>
            <person name="Sandor L."/>
            <person name="Spatafora J.W."/>
            <person name="Grigoriev I.V."/>
            <person name="Hibbett D.S."/>
        </authorList>
    </citation>
    <scope>NUCLEOTIDE SEQUENCE [LARGE SCALE GENOMIC DNA]</scope>
    <source>
        <strain evidence="2 3">3A-2</strain>
    </source>
</reference>